<comment type="subunit">
    <text evidence="2">Interacts transiently with the RNA polymerase catalytic core formed by RpoA, RpoB, RpoC and RpoZ (2 alpha, 1 beta, 1 beta' and 1 omega subunit) to form the RNA polymerase holoenzyme that can initiate transcription.</text>
</comment>
<dbReference type="InterPro" id="IPR014284">
    <property type="entry name" value="RNA_pol_sigma-70_dom"/>
</dbReference>
<accession>A0A285CSB1</accession>
<dbReference type="Pfam" id="PF04542">
    <property type="entry name" value="Sigma70_r2"/>
    <property type="match status" value="1"/>
</dbReference>
<evidence type="ECO:0000256" key="2">
    <source>
        <dbReference type="ARBA" id="ARBA00011344"/>
    </source>
</evidence>
<evidence type="ECO:0000256" key="3">
    <source>
        <dbReference type="ARBA" id="ARBA00023015"/>
    </source>
</evidence>
<evidence type="ECO:0000256" key="1">
    <source>
        <dbReference type="ARBA" id="ARBA00010641"/>
    </source>
</evidence>
<keyword evidence="5" id="KW-0238">DNA-binding</keyword>
<dbReference type="NCBIfam" id="TIGR02937">
    <property type="entry name" value="sigma70-ECF"/>
    <property type="match status" value="1"/>
</dbReference>
<dbReference type="Proteomes" id="UP000219546">
    <property type="component" value="Unassembled WGS sequence"/>
</dbReference>
<dbReference type="SUPFAM" id="SSF88946">
    <property type="entry name" value="Sigma2 domain of RNA polymerase sigma factors"/>
    <property type="match status" value="1"/>
</dbReference>
<evidence type="ECO:0000259" key="8">
    <source>
        <dbReference type="Pfam" id="PF08281"/>
    </source>
</evidence>
<evidence type="ECO:0000256" key="5">
    <source>
        <dbReference type="ARBA" id="ARBA00023125"/>
    </source>
</evidence>
<feature type="domain" description="RNA polymerase sigma factor 70 region 4 type 2" evidence="8">
    <location>
        <begin position="111"/>
        <end position="160"/>
    </location>
</feature>
<keyword evidence="4" id="KW-0731">Sigma factor</keyword>
<evidence type="ECO:0000313" key="9">
    <source>
        <dbReference type="EMBL" id="SNX70447.1"/>
    </source>
</evidence>
<dbReference type="RefSeq" id="WP_097158527.1">
    <property type="nucleotide sequence ID" value="NZ_JBEPMQ010000010.1"/>
</dbReference>
<comment type="similarity">
    <text evidence="1">Belongs to the sigma-70 factor family. ECF subfamily.</text>
</comment>
<organism evidence="9 10">
    <name type="scientific">Bacillus oleivorans</name>
    <dbReference type="NCBI Taxonomy" id="1448271"/>
    <lineage>
        <taxon>Bacteria</taxon>
        <taxon>Bacillati</taxon>
        <taxon>Bacillota</taxon>
        <taxon>Bacilli</taxon>
        <taxon>Bacillales</taxon>
        <taxon>Bacillaceae</taxon>
        <taxon>Bacillus</taxon>
    </lineage>
</organism>
<dbReference type="InterPro" id="IPR013324">
    <property type="entry name" value="RNA_pol_sigma_r3/r4-like"/>
</dbReference>
<dbReference type="GO" id="GO:0003677">
    <property type="term" value="F:DNA binding"/>
    <property type="evidence" value="ECO:0007669"/>
    <property type="project" value="UniProtKB-KW"/>
</dbReference>
<dbReference type="InterPro" id="IPR039425">
    <property type="entry name" value="RNA_pol_sigma-70-like"/>
</dbReference>
<dbReference type="GO" id="GO:0016987">
    <property type="term" value="F:sigma factor activity"/>
    <property type="evidence" value="ECO:0007669"/>
    <property type="project" value="UniProtKB-KW"/>
</dbReference>
<dbReference type="InterPro" id="IPR013249">
    <property type="entry name" value="RNA_pol_sigma70_r4_t2"/>
</dbReference>
<dbReference type="InterPro" id="IPR007627">
    <property type="entry name" value="RNA_pol_sigma70_r2"/>
</dbReference>
<dbReference type="Gene3D" id="1.10.10.10">
    <property type="entry name" value="Winged helix-like DNA-binding domain superfamily/Winged helix DNA-binding domain"/>
    <property type="match status" value="1"/>
</dbReference>
<keyword evidence="3" id="KW-0805">Transcription regulation</keyword>
<evidence type="ECO:0000256" key="4">
    <source>
        <dbReference type="ARBA" id="ARBA00023082"/>
    </source>
</evidence>
<dbReference type="EMBL" id="OAOP01000004">
    <property type="protein sequence ID" value="SNX70447.1"/>
    <property type="molecule type" value="Genomic_DNA"/>
</dbReference>
<protein>
    <submittedName>
        <fullName evidence="9">RNA polymerase sigma-70 factor</fullName>
    </submittedName>
</protein>
<sequence length="307" mass="35689">MQMFEESRKLRKEFEVWIQDFRKPLWDYCLKLTKNVWDAEDLFQDTLLKSFSHLNYLYQTVSPKSYLFRMATNSWINTVHKQKRAVTVGDEVFETIPAQKTVDPFELAEGFQRMNERLTDLQQAAFILTKGFGFTNKETAEFLSLTEGAVKSLMKRAKDNLNQENQLNIEPNKPVTPLMTAYMEAFNQRNPDKIAELLTEQATMDIVGVSQEYGKDIIRKSSLADWSKDPAVMSGDWILIDGSPVFVVWTDAHALNTIIRIETSDDKITKIHDYYFSQELHDYIASQFNRTSGQNGTFWDEKWKSSI</sequence>
<gene>
    <name evidence="9" type="ORF">SAMN05877753_104123</name>
</gene>
<dbReference type="Gene3D" id="3.10.450.50">
    <property type="match status" value="1"/>
</dbReference>
<dbReference type="PANTHER" id="PTHR43133:SF8">
    <property type="entry name" value="RNA POLYMERASE SIGMA FACTOR HI_1459-RELATED"/>
    <property type="match status" value="1"/>
</dbReference>
<feature type="domain" description="RNA polymerase sigma-70 region 2" evidence="7">
    <location>
        <begin position="18"/>
        <end position="84"/>
    </location>
</feature>
<dbReference type="InterPro" id="IPR036388">
    <property type="entry name" value="WH-like_DNA-bd_sf"/>
</dbReference>
<evidence type="ECO:0000313" key="10">
    <source>
        <dbReference type="Proteomes" id="UP000219546"/>
    </source>
</evidence>
<dbReference type="PANTHER" id="PTHR43133">
    <property type="entry name" value="RNA POLYMERASE ECF-TYPE SIGMA FACTO"/>
    <property type="match status" value="1"/>
</dbReference>
<name>A0A285CSB1_9BACI</name>
<dbReference type="InterPro" id="IPR013325">
    <property type="entry name" value="RNA_pol_sigma_r2"/>
</dbReference>
<dbReference type="AlphaFoldDB" id="A0A285CSB1"/>
<evidence type="ECO:0000259" key="7">
    <source>
        <dbReference type="Pfam" id="PF04542"/>
    </source>
</evidence>
<dbReference type="Gene3D" id="1.10.1740.10">
    <property type="match status" value="1"/>
</dbReference>
<dbReference type="OrthoDB" id="2381154at2"/>
<evidence type="ECO:0000256" key="6">
    <source>
        <dbReference type="ARBA" id="ARBA00023163"/>
    </source>
</evidence>
<dbReference type="SUPFAM" id="SSF54427">
    <property type="entry name" value="NTF2-like"/>
    <property type="match status" value="1"/>
</dbReference>
<keyword evidence="6" id="KW-0804">Transcription</keyword>
<dbReference type="SUPFAM" id="SSF88659">
    <property type="entry name" value="Sigma3 and sigma4 domains of RNA polymerase sigma factors"/>
    <property type="match status" value="1"/>
</dbReference>
<keyword evidence="10" id="KW-1185">Reference proteome</keyword>
<proteinExistence type="inferred from homology"/>
<reference evidence="9 10" key="1">
    <citation type="submission" date="2017-08" db="EMBL/GenBank/DDBJ databases">
        <authorList>
            <person name="de Groot N.N."/>
        </authorList>
    </citation>
    <scope>NUCLEOTIDE SEQUENCE [LARGE SCALE GENOMIC DNA]</scope>
    <source>
        <strain evidence="9 10">JC228</strain>
    </source>
</reference>
<dbReference type="Pfam" id="PF08281">
    <property type="entry name" value="Sigma70_r4_2"/>
    <property type="match status" value="1"/>
</dbReference>
<dbReference type="GO" id="GO:0006352">
    <property type="term" value="P:DNA-templated transcription initiation"/>
    <property type="evidence" value="ECO:0007669"/>
    <property type="project" value="InterPro"/>
</dbReference>
<dbReference type="InterPro" id="IPR032710">
    <property type="entry name" value="NTF2-like_dom_sf"/>
</dbReference>